<proteinExistence type="predicted"/>
<dbReference type="RefSeq" id="WP_006262961.1">
    <property type="nucleotide sequence ID" value="NZ_JH590837.1"/>
</dbReference>
<gene>
    <name evidence="2" type="ORF">HMPREF9715_00907</name>
</gene>
<dbReference type="AlphaFoldDB" id="A0AAV3F5C8"/>
<evidence type="ECO:0000313" key="3">
    <source>
        <dbReference type="Proteomes" id="UP000004834"/>
    </source>
</evidence>
<dbReference type="Proteomes" id="UP000004834">
    <property type="component" value="Unassembled WGS sequence"/>
</dbReference>
<name>A0AAV3F5C8_9FLAO</name>
<evidence type="ECO:0000256" key="1">
    <source>
        <dbReference type="SAM" id="MobiDB-lite"/>
    </source>
</evidence>
<sequence>MKNYYVIVETKRKGTSLFKQTVAQIKVEGYDKLQIGYEWGKVTNKYPEEFFDNHLSSGKDEMREYQDDPAPYMTEEPTK</sequence>
<dbReference type="EMBL" id="AGEE01000008">
    <property type="protein sequence ID" value="EHO13833.1"/>
    <property type="molecule type" value="Genomic_DNA"/>
</dbReference>
<accession>A0AAV3F5C8</accession>
<feature type="compositionally biased region" description="Basic and acidic residues" evidence="1">
    <location>
        <begin position="57"/>
        <end position="66"/>
    </location>
</feature>
<comment type="caution">
    <text evidence="2">The sequence shown here is derived from an EMBL/GenBank/DDBJ whole genome shotgun (WGS) entry which is preliminary data.</text>
</comment>
<protein>
    <submittedName>
        <fullName evidence="2">Uncharacterized protein</fullName>
    </submittedName>
</protein>
<feature type="region of interest" description="Disordered" evidence="1">
    <location>
        <begin position="57"/>
        <end position="79"/>
    </location>
</feature>
<organism evidence="2 3">
    <name type="scientific">Myroides odoratimimus CIP 101113</name>
    <dbReference type="NCBI Taxonomy" id="883154"/>
    <lineage>
        <taxon>Bacteria</taxon>
        <taxon>Pseudomonadati</taxon>
        <taxon>Bacteroidota</taxon>
        <taxon>Flavobacteriia</taxon>
        <taxon>Flavobacteriales</taxon>
        <taxon>Flavobacteriaceae</taxon>
        <taxon>Myroides</taxon>
    </lineage>
</organism>
<evidence type="ECO:0000313" key="2">
    <source>
        <dbReference type="EMBL" id="EHO13833.1"/>
    </source>
</evidence>
<reference evidence="2 3" key="1">
    <citation type="submission" date="2011-11" db="EMBL/GenBank/DDBJ databases">
        <title>The Genome Sequence of Myroides odoratimimus CIP 101113.</title>
        <authorList>
            <person name="Earl A."/>
            <person name="Ward D."/>
            <person name="Feldgarden M."/>
            <person name="Gevers D."/>
            <person name="Huys G."/>
            <person name="Young S.K."/>
            <person name="Zeng Q."/>
            <person name="Gargeya S."/>
            <person name="Fitzgerald M."/>
            <person name="Haas B."/>
            <person name="Abouelleil A."/>
            <person name="Alvarado L."/>
            <person name="Arachchi H.M."/>
            <person name="Berlin A."/>
            <person name="Brown A."/>
            <person name="Chapman S.B."/>
            <person name="Chen Z."/>
            <person name="Dunbar C."/>
            <person name="Freedman E."/>
            <person name="Gearin G."/>
            <person name="Goldberg J."/>
            <person name="Griggs A."/>
            <person name="Gujja S."/>
            <person name="Heiman D."/>
            <person name="Howarth C."/>
            <person name="Larson L."/>
            <person name="Lui A."/>
            <person name="MacDonald P.J.P."/>
            <person name="Montmayeur A."/>
            <person name="Murphy C."/>
            <person name="Neiman D."/>
            <person name="Pearson M."/>
            <person name="Priest M."/>
            <person name="Roberts A."/>
            <person name="Saif S."/>
            <person name="Shea T."/>
            <person name="Shenoy N."/>
            <person name="Sisk P."/>
            <person name="Stolte C."/>
            <person name="Sykes S."/>
            <person name="Wortman J."/>
            <person name="Nusbaum C."/>
            <person name="Birren B."/>
        </authorList>
    </citation>
    <scope>NUCLEOTIDE SEQUENCE [LARGE SCALE GENOMIC DNA]</scope>
    <source>
        <strain evidence="2 3">CIP 101113</strain>
    </source>
</reference>